<protein>
    <submittedName>
        <fullName evidence="4">Late embryogenesis abundant protein At3g53040-like</fullName>
    </submittedName>
</protein>
<dbReference type="PANTHER" id="PTHR47372:SF55">
    <property type="entry name" value="EMBRYONIC PROTEIN DC-8"/>
    <property type="match status" value="1"/>
</dbReference>
<feature type="compositionally biased region" description="Basic and acidic residues" evidence="1">
    <location>
        <begin position="175"/>
        <end position="203"/>
    </location>
</feature>
<feature type="region of interest" description="Disordered" evidence="1">
    <location>
        <begin position="175"/>
        <end position="219"/>
    </location>
</feature>
<feature type="region of interest" description="Disordered" evidence="1">
    <location>
        <begin position="252"/>
        <end position="272"/>
    </location>
</feature>
<evidence type="ECO:0000256" key="1">
    <source>
        <dbReference type="SAM" id="MobiDB-lite"/>
    </source>
</evidence>
<name>A0A1S2Y0W2_CICAR</name>
<sequence>MASRQPPPRHVEELNRTTEHDLNATASDEEKRGVIGSVIKTVKDTYENARESIVGKRDPADNSHTTTQVVHVYDHNDGVSTGEVRDISANKSCGIYDSATQKSNEYADYAGEKAKEAKEKAGEYKDCAVEKAREGKDATVNKLGEYKDCTAEKAKEGKDTAVDAAKRAMGYLGDKKEETKEKTAETAEAAKQKTVEAKDKTKEMLSGGDEEARKKVEGENVKDEVFGGKTWRRGNEGVIKTEDTPTGAVAEKLKASDQMTGQTFNDVGPLDDEGVTRVGLLDIKK</sequence>
<feature type="region of interest" description="Disordered" evidence="1">
    <location>
        <begin position="1"/>
        <end position="30"/>
    </location>
</feature>
<organism evidence="3 4">
    <name type="scientific">Cicer arietinum</name>
    <name type="common">Chickpea</name>
    <name type="synonym">Garbanzo</name>
    <dbReference type="NCBI Taxonomy" id="3827"/>
    <lineage>
        <taxon>Eukaryota</taxon>
        <taxon>Viridiplantae</taxon>
        <taxon>Streptophyta</taxon>
        <taxon>Embryophyta</taxon>
        <taxon>Tracheophyta</taxon>
        <taxon>Spermatophyta</taxon>
        <taxon>Magnoliopsida</taxon>
        <taxon>eudicotyledons</taxon>
        <taxon>Gunneridae</taxon>
        <taxon>Pentapetalae</taxon>
        <taxon>rosids</taxon>
        <taxon>fabids</taxon>
        <taxon>Fabales</taxon>
        <taxon>Fabaceae</taxon>
        <taxon>Papilionoideae</taxon>
        <taxon>50 kb inversion clade</taxon>
        <taxon>NPAAA clade</taxon>
        <taxon>Hologalegina</taxon>
        <taxon>IRL clade</taxon>
        <taxon>Cicereae</taxon>
        <taxon>Cicer</taxon>
    </lineage>
</organism>
<feature type="compositionally biased region" description="Basic and acidic residues" evidence="1">
    <location>
        <begin position="9"/>
        <end position="30"/>
    </location>
</feature>
<dbReference type="RefSeq" id="XP_004497557.1">
    <property type="nucleotide sequence ID" value="XM_004497500.3"/>
</dbReference>
<proteinExistence type="predicted"/>
<dbReference type="KEGG" id="cam:101494467"/>
<evidence type="ECO:0000313" key="4">
    <source>
        <dbReference type="RefSeq" id="XP_004497557.1"/>
    </source>
</evidence>
<reference evidence="3" key="1">
    <citation type="journal article" date="2013" name="Nat. Biotechnol.">
        <title>Draft genome sequence of chickpea (Cicer arietinum) provides a resource for trait improvement.</title>
        <authorList>
            <person name="Varshney R.K."/>
            <person name="Song C."/>
            <person name="Saxena R.K."/>
            <person name="Azam S."/>
            <person name="Yu S."/>
            <person name="Sharpe A.G."/>
            <person name="Cannon S."/>
            <person name="Baek J."/>
            <person name="Rosen B.D."/>
            <person name="Tar'an B."/>
            <person name="Millan T."/>
            <person name="Zhang X."/>
            <person name="Ramsay L.D."/>
            <person name="Iwata A."/>
            <person name="Wang Y."/>
            <person name="Nelson W."/>
            <person name="Farmer A.D."/>
            <person name="Gaur P.M."/>
            <person name="Soderlund C."/>
            <person name="Penmetsa R.V."/>
            <person name="Xu C."/>
            <person name="Bharti A.K."/>
            <person name="He W."/>
            <person name="Winter P."/>
            <person name="Zhao S."/>
            <person name="Hane J.K."/>
            <person name="Carrasquilla-Garcia N."/>
            <person name="Condie J.A."/>
            <person name="Upadhyaya H.D."/>
            <person name="Luo M.C."/>
            <person name="Thudi M."/>
            <person name="Gowda C.L."/>
            <person name="Singh N.P."/>
            <person name="Lichtenzveig J."/>
            <person name="Gali K.K."/>
            <person name="Rubio J."/>
            <person name="Nadarajan N."/>
            <person name="Dolezel J."/>
            <person name="Bansal K.C."/>
            <person name="Xu X."/>
            <person name="Edwards D."/>
            <person name="Zhang G."/>
            <person name="Kahl G."/>
            <person name="Gil J."/>
            <person name="Singh K.B."/>
            <person name="Datta S.K."/>
            <person name="Jackson S.A."/>
            <person name="Wang J."/>
            <person name="Cook D.R."/>
        </authorList>
    </citation>
    <scope>NUCLEOTIDE SEQUENCE [LARGE SCALE GENOMIC DNA]</scope>
    <source>
        <strain evidence="3">cv. CDC Frontier</strain>
    </source>
</reference>
<feature type="domain" description="Late embryogenesis abundant protein ECP63-like" evidence="2">
    <location>
        <begin position="125"/>
        <end position="167"/>
    </location>
</feature>
<accession>A0A1S2Y0W2</accession>
<evidence type="ECO:0000313" key="3">
    <source>
        <dbReference type="Proteomes" id="UP000087171"/>
    </source>
</evidence>
<gene>
    <name evidence="4" type="primary">LOC101494467</name>
</gene>
<evidence type="ECO:0000259" key="2">
    <source>
        <dbReference type="Pfam" id="PF02987"/>
    </source>
</evidence>
<dbReference type="InterPro" id="IPR004238">
    <property type="entry name" value="ECP63-like_dom"/>
</dbReference>
<keyword evidence="3" id="KW-1185">Reference proteome</keyword>
<dbReference type="OrthoDB" id="1907061at2759"/>
<dbReference type="GeneID" id="101494467"/>
<dbReference type="Gene3D" id="6.10.140.1430">
    <property type="match status" value="1"/>
</dbReference>
<reference evidence="4" key="2">
    <citation type="submission" date="2025-08" db="UniProtKB">
        <authorList>
            <consortium name="RefSeq"/>
        </authorList>
    </citation>
    <scope>IDENTIFICATION</scope>
    <source>
        <tissue evidence="4">Etiolated seedlings</tissue>
    </source>
</reference>
<dbReference type="STRING" id="3827.A0A1S2Y0W2"/>
<dbReference type="Pfam" id="PF02987">
    <property type="entry name" value="LEA_4"/>
    <property type="match status" value="1"/>
</dbReference>
<feature type="compositionally biased region" description="Basic and acidic residues" evidence="1">
    <location>
        <begin position="210"/>
        <end position="219"/>
    </location>
</feature>
<dbReference type="PaxDb" id="3827-XP_004497557.1"/>
<dbReference type="Proteomes" id="UP000087171">
    <property type="component" value="Chromosome Ca4"/>
</dbReference>
<dbReference type="eggNOG" id="ENOG502R2QW">
    <property type="taxonomic scope" value="Eukaryota"/>
</dbReference>
<dbReference type="PANTHER" id="PTHR47372">
    <property type="entry name" value="DAUER UP-REGULATED-RELATED"/>
    <property type="match status" value="1"/>
</dbReference>
<dbReference type="AlphaFoldDB" id="A0A1S2Y0W2"/>
<dbReference type="GO" id="GO:0005829">
    <property type="term" value="C:cytosol"/>
    <property type="evidence" value="ECO:0007669"/>
    <property type="project" value="TreeGrafter"/>
</dbReference>